<evidence type="ECO:0000313" key="2">
    <source>
        <dbReference type="EMBL" id="WVN85180.1"/>
    </source>
</evidence>
<reference evidence="2" key="1">
    <citation type="submission" date="2016-06" db="EMBL/GenBank/DDBJ databases">
        <authorList>
            <person name="Cuomo C."/>
            <person name="Litvintseva A."/>
            <person name="Heitman J."/>
            <person name="Chen Y."/>
            <person name="Sun S."/>
            <person name="Springer D."/>
            <person name="Dromer F."/>
            <person name="Young S."/>
            <person name="Zeng Q."/>
            <person name="Chapman S."/>
            <person name="Gujja S."/>
            <person name="Saif S."/>
            <person name="Birren B."/>
        </authorList>
    </citation>
    <scope>NUCLEOTIDE SEQUENCE</scope>
    <source>
        <strain evidence="2">CBS 7841</strain>
    </source>
</reference>
<reference evidence="2" key="3">
    <citation type="submission" date="2024-01" db="EMBL/GenBank/DDBJ databases">
        <authorList>
            <person name="Coelho M.A."/>
            <person name="David-Palma M."/>
            <person name="Shea T."/>
            <person name="Sun S."/>
            <person name="Cuomo C.A."/>
            <person name="Heitman J."/>
        </authorList>
    </citation>
    <scope>NUCLEOTIDE SEQUENCE</scope>
    <source>
        <strain evidence="2">CBS 7841</strain>
    </source>
</reference>
<evidence type="ECO:0000256" key="1">
    <source>
        <dbReference type="SAM" id="MobiDB-lite"/>
    </source>
</evidence>
<dbReference type="RefSeq" id="XP_066065881.1">
    <property type="nucleotide sequence ID" value="XM_066209784.1"/>
</dbReference>
<feature type="region of interest" description="Disordered" evidence="1">
    <location>
        <begin position="29"/>
        <end position="94"/>
    </location>
</feature>
<accession>A0AAJ8LVR8</accession>
<dbReference type="Proteomes" id="UP000094043">
    <property type="component" value="Chromosome 1"/>
</dbReference>
<protein>
    <submittedName>
        <fullName evidence="2">Uncharacterized protein</fullName>
    </submittedName>
</protein>
<dbReference type="EMBL" id="CP143784">
    <property type="protein sequence ID" value="WVN85180.1"/>
    <property type="molecule type" value="Genomic_DNA"/>
</dbReference>
<feature type="compositionally biased region" description="Polar residues" evidence="1">
    <location>
        <begin position="59"/>
        <end position="69"/>
    </location>
</feature>
<organism evidence="2 3">
    <name type="scientific">Cryptococcus depauperatus CBS 7841</name>
    <dbReference type="NCBI Taxonomy" id="1295531"/>
    <lineage>
        <taxon>Eukaryota</taxon>
        <taxon>Fungi</taxon>
        <taxon>Dikarya</taxon>
        <taxon>Basidiomycota</taxon>
        <taxon>Agaricomycotina</taxon>
        <taxon>Tremellomycetes</taxon>
        <taxon>Tremellales</taxon>
        <taxon>Cryptococcaceae</taxon>
        <taxon>Cryptococcus</taxon>
    </lineage>
</organism>
<dbReference type="AlphaFoldDB" id="A0AAJ8LVR8"/>
<reference evidence="2" key="2">
    <citation type="journal article" date="2022" name="Elife">
        <title>Obligate sexual reproduction of a homothallic fungus closely related to the Cryptococcus pathogenic species complex.</title>
        <authorList>
            <person name="Passer A.R."/>
            <person name="Clancey S.A."/>
            <person name="Shea T."/>
            <person name="David-Palma M."/>
            <person name="Averette A.F."/>
            <person name="Boekhout T."/>
            <person name="Porcel B.M."/>
            <person name="Nowrousian M."/>
            <person name="Cuomo C.A."/>
            <person name="Sun S."/>
            <person name="Heitman J."/>
            <person name="Coelho M.A."/>
        </authorList>
    </citation>
    <scope>NUCLEOTIDE SEQUENCE</scope>
    <source>
        <strain evidence="2">CBS 7841</strain>
    </source>
</reference>
<name>A0AAJ8LVR8_9TREE</name>
<sequence length="451" mass="49407">MGSKRPTMDSFGQSQDEKHCKVGFVDWDMGVHAPEQSQQGVRPDQEEKIENQGIDMVTRQGSSESNDAQSIAHGEGTAQHSPDESLRGGQGDDGLAVSHLELNQEEREMDENELGKPLCKPKCPIRGDIKIPIKLPYPSIPQVRVVHYKSCRDIPVEHMMDRLAKNLPAIASNTMAYRPYTSVVHPNSSIRPNSTFAVAIPEILDGKKPQSEKEALEPDLLLIITGLNRRRTGSDQMVAVNSLVFSTQCAFWPKYTTFDSAPFGTCSPTAEFSSFADEADHKSVSGSSVASECSLQMDPVHSVKLPAPYKDKHGFLHIPVILIPLPSPKAFSIIHWHLHQPSLPLLPKLLGLPESYNTPSLVVDAISSLTVQGLIEKVALLQAVWQNLCCLGIARAETWRPLAEAWACVVGVIAGNGILLDRTEQKGMTASAAEGVAWEYIKRQRADSGQN</sequence>
<dbReference type="GeneID" id="91084541"/>
<keyword evidence="3" id="KW-1185">Reference proteome</keyword>
<evidence type="ECO:0000313" key="3">
    <source>
        <dbReference type="Proteomes" id="UP000094043"/>
    </source>
</evidence>
<proteinExistence type="predicted"/>
<gene>
    <name evidence="2" type="ORF">L203_100325</name>
</gene>
<dbReference type="KEGG" id="cdep:91084541"/>